<dbReference type="RefSeq" id="WP_066605353.1">
    <property type="nucleotide sequence ID" value="NZ_CP014230.1"/>
</dbReference>
<evidence type="ECO:0000313" key="2">
    <source>
        <dbReference type="EMBL" id="AMD92923.1"/>
    </source>
</evidence>
<dbReference type="KEGG" id="doa:AXF15_07275"/>
<gene>
    <name evidence="2" type="ORF">AXF15_07275</name>
</gene>
<keyword evidence="1" id="KW-0472">Membrane</keyword>
<keyword evidence="1" id="KW-0812">Transmembrane</keyword>
<evidence type="ECO:0000313" key="3">
    <source>
        <dbReference type="Proteomes" id="UP000063964"/>
    </source>
</evidence>
<name>A0A0X8JQZ2_9BACT</name>
<reference evidence="3" key="1">
    <citation type="submission" date="2016-02" db="EMBL/GenBank/DDBJ databases">
        <authorList>
            <person name="Holder M.E."/>
            <person name="Ajami N.J."/>
            <person name="Petrosino J.F."/>
        </authorList>
    </citation>
    <scope>NUCLEOTIDE SEQUENCE [LARGE SCALE GENOMIC DNA]</scope>
    <source>
        <strain evidence="3">DSM 12838</strain>
    </source>
</reference>
<accession>A0A0X8JQZ2</accession>
<sequence length="233" mass="26117">MVHNKKEFTGGSVLLVIFFIVLFAMFQPIFDGHNAMAYLDNLYNSISKGSAYYVDDLREEAKSVAGYQINAKIRMENESQAADSAALITKAGGMAEASGRDLTVSGDYAGILSASLDDADTMYHNDGAALKAKYPNYENRDDRQILYDWNTMLAGFDKALKEQHAFEQAKVAVNINAKVVETAYNYYKVTPENIKDKMGIVIFSLLFYVFYTMWYGFAILFVFEGWGLKISGH</sequence>
<keyword evidence="1" id="KW-1133">Transmembrane helix</keyword>
<dbReference type="EMBL" id="CP014230">
    <property type="protein sequence ID" value="AMD92923.1"/>
    <property type="molecule type" value="Genomic_DNA"/>
</dbReference>
<dbReference type="OrthoDB" id="9779692at2"/>
<dbReference type="AlphaFoldDB" id="A0A0X8JQZ2"/>
<dbReference type="Proteomes" id="UP000063964">
    <property type="component" value="Chromosome"/>
</dbReference>
<feature type="transmembrane region" description="Helical" evidence="1">
    <location>
        <begin position="12"/>
        <end position="30"/>
    </location>
</feature>
<protein>
    <submittedName>
        <fullName evidence="2">Uncharacterized protein</fullName>
    </submittedName>
</protein>
<organism evidence="2 3">
    <name type="scientific">Desulfomicrobium orale DSM 12838</name>
    <dbReference type="NCBI Taxonomy" id="888061"/>
    <lineage>
        <taxon>Bacteria</taxon>
        <taxon>Pseudomonadati</taxon>
        <taxon>Thermodesulfobacteriota</taxon>
        <taxon>Desulfovibrionia</taxon>
        <taxon>Desulfovibrionales</taxon>
        <taxon>Desulfomicrobiaceae</taxon>
        <taxon>Desulfomicrobium</taxon>
    </lineage>
</organism>
<keyword evidence="3" id="KW-1185">Reference proteome</keyword>
<dbReference type="STRING" id="888061.AXF15_07275"/>
<feature type="transmembrane region" description="Helical" evidence="1">
    <location>
        <begin position="200"/>
        <end position="223"/>
    </location>
</feature>
<evidence type="ECO:0000256" key="1">
    <source>
        <dbReference type="SAM" id="Phobius"/>
    </source>
</evidence>
<proteinExistence type="predicted"/>